<sequence length="57" mass="6755">MTQSLRESMGLCNSRTRISATYWVQSDCPSYLYFSCVYKFKNTKIYHLLSRSIFKNS</sequence>
<organism evidence="1">
    <name type="scientific">Sweet potato chlorotic stunt virus</name>
    <dbReference type="NCBI Taxonomy" id="81931"/>
    <lineage>
        <taxon>Viruses</taxon>
        <taxon>Riboviria</taxon>
        <taxon>Orthornavirae</taxon>
        <taxon>Kitrinoviricota</taxon>
        <taxon>Alsuviricetes</taxon>
        <taxon>Martellivirales</taxon>
        <taxon>Closteroviridae</taxon>
        <taxon>Crinivirus</taxon>
        <taxon>Crinivirus ipomeae</taxon>
    </lineage>
</organism>
<name>A0A410YDG3_9CLOS</name>
<reference evidence="1" key="1">
    <citation type="submission" date="2018-07" db="EMBL/GenBank/DDBJ databases">
        <title>Distinct Genome Organization of a Brazilian Sweet Potato Chlorotic Stunt Virus.</title>
        <authorList>
            <person name="Souza C.A."/>
            <person name="Rossato M."/>
            <person name="Naito F.Y.B."/>
            <person name="Melo F.L."/>
            <person name="Pereira-Carvalho R.C."/>
        </authorList>
    </citation>
    <scope>NUCLEOTIDE SEQUENCE</scope>
    <source>
        <strain evidence="1">SPCSV-UNB-01</strain>
    </source>
</reference>
<protein>
    <submittedName>
        <fullName evidence="1">p6 protein</fullName>
    </submittedName>
</protein>
<evidence type="ECO:0000313" key="1">
    <source>
        <dbReference type="EMBL" id="QAV52477.1"/>
    </source>
</evidence>
<dbReference type="EMBL" id="MH614270">
    <property type="protein sequence ID" value="QAV52477.1"/>
    <property type="molecule type" value="Genomic_RNA"/>
</dbReference>
<proteinExistence type="predicted"/>
<accession>A0A410YDG3</accession>